<name>A0A1M6GJ39_9FIRM</name>
<keyword evidence="2" id="KW-1185">Reference proteome</keyword>
<feature type="non-terminal residue" evidence="1">
    <location>
        <position position="63"/>
    </location>
</feature>
<accession>A0A1M6GJ39</accession>
<reference evidence="2" key="1">
    <citation type="submission" date="2016-11" db="EMBL/GenBank/DDBJ databases">
        <authorList>
            <person name="Varghese N."/>
            <person name="Submissions S."/>
        </authorList>
    </citation>
    <scope>NUCLEOTIDE SEQUENCE [LARGE SCALE GENOMIC DNA]</scope>
    <source>
        <strain evidence="2">DSM 15449</strain>
    </source>
</reference>
<evidence type="ECO:0000313" key="1">
    <source>
        <dbReference type="EMBL" id="SHJ09941.1"/>
    </source>
</evidence>
<gene>
    <name evidence="1" type="ORF">SAMN02746098_05162</name>
</gene>
<proteinExistence type="predicted"/>
<dbReference type="Proteomes" id="UP000183954">
    <property type="component" value="Unassembled WGS sequence"/>
</dbReference>
<dbReference type="STRING" id="1121420.SAMN02746098_05162"/>
<sequence>MIGKKTFLEGLNITNQLTNDIVFMCETRTKSTYFTRSNNCKMGFKDLIIFELNFVKKSLQIEL</sequence>
<organism evidence="1 2">
    <name type="scientific">Desulfosporosinus lacus DSM 15449</name>
    <dbReference type="NCBI Taxonomy" id="1121420"/>
    <lineage>
        <taxon>Bacteria</taxon>
        <taxon>Bacillati</taxon>
        <taxon>Bacillota</taxon>
        <taxon>Clostridia</taxon>
        <taxon>Eubacteriales</taxon>
        <taxon>Desulfitobacteriaceae</taxon>
        <taxon>Desulfosporosinus</taxon>
    </lineage>
</organism>
<protein>
    <submittedName>
        <fullName evidence="1">Uncharacterized protein</fullName>
    </submittedName>
</protein>
<evidence type="ECO:0000313" key="2">
    <source>
        <dbReference type="Proteomes" id="UP000183954"/>
    </source>
</evidence>
<dbReference type="EMBL" id="FQXJ01000037">
    <property type="protein sequence ID" value="SHJ09941.1"/>
    <property type="molecule type" value="Genomic_DNA"/>
</dbReference>
<dbReference type="AlphaFoldDB" id="A0A1M6GJ39"/>